<dbReference type="RefSeq" id="WP_197471855.1">
    <property type="nucleotide sequence ID" value="NZ_LUUK01000197.1"/>
</dbReference>
<dbReference type="AlphaFoldDB" id="A0A177N9V9"/>
<dbReference type="PANTHER" id="PTHR38599:SF1">
    <property type="entry name" value="CUPIN DOMAIN PROTEIN (AFU_ORTHOLOGUE AFUA_3G13620)"/>
    <property type="match status" value="1"/>
</dbReference>
<feature type="domain" description="Cupin type-2" evidence="2">
    <location>
        <begin position="79"/>
        <end position="148"/>
    </location>
</feature>
<dbReference type="SUPFAM" id="SSF51182">
    <property type="entry name" value="RmlC-like cupins"/>
    <property type="match status" value="1"/>
</dbReference>
<keyword evidence="4" id="KW-1185">Reference proteome</keyword>
<dbReference type="InterPro" id="IPR011051">
    <property type="entry name" value="RmlC_Cupin_sf"/>
</dbReference>
<comment type="caution">
    <text evidence="3">The sequence shown here is derived from an EMBL/GenBank/DDBJ whole genome shotgun (WGS) entry which is preliminary data.</text>
</comment>
<dbReference type="InterPro" id="IPR013096">
    <property type="entry name" value="Cupin_2"/>
</dbReference>
<dbReference type="STRING" id="702114.A1355_12325"/>
<organism evidence="3 4">
    <name type="scientific">Methylomonas koyamae</name>
    <dbReference type="NCBI Taxonomy" id="702114"/>
    <lineage>
        <taxon>Bacteria</taxon>
        <taxon>Pseudomonadati</taxon>
        <taxon>Pseudomonadota</taxon>
        <taxon>Gammaproteobacteria</taxon>
        <taxon>Methylococcales</taxon>
        <taxon>Methylococcaceae</taxon>
        <taxon>Methylomonas</taxon>
    </lineage>
</organism>
<evidence type="ECO:0000259" key="2">
    <source>
        <dbReference type="Pfam" id="PF07883"/>
    </source>
</evidence>
<dbReference type="Pfam" id="PF07883">
    <property type="entry name" value="Cupin_2"/>
    <property type="match status" value="1"/>
</dbReference>
<evidence type="ECO:0000256" key="1">
    <source>
        <dbReference type="SAM" id="Phobius"/>
    </source>
</evidence>
<accession>A0A177N9V9</accession>
<dbReference type="InterPro" id="IPR014710">
    <property type="entry name" value="RmlC-like_jellyroll"/>
</dbReference>
<dbReference type="Proteomes" id="UP000077628">
    <property type="component" value="Unassembled WGS sequence"/>
</dbReference>
<dbReference type="PANTHER" id="PTHR38599">
    <property type="entry name" value="CUPIN DOMAIN PROTEIN (AFU_ORTHOLOGUE AFUA_3G13620)"/>
    <property type="match status" value="1"/>
</dbReference>
<gene>
    <name evidence="3" type="ORF">A1355_12325</name>
</gene>
<evidence type="ECO:0000313" key="3">
    <source>
        <dbReference type="EMBL" id="OAI14737.1"/>
    </source>
</evidence>
<dbReference type="EMBL" id="LUUK01000197">
    <property type="protein sequence ID" value="OAI14737.1"/>
    <property type="molecule type" value="Genomic_DNA"/>
</dbReference>
<dbReference type="Gene3D" id="2.60.120.10">
    <property type="entry name" value="Jelly Rolls"/>
    <property type="match status" value="1"/>
</dbReference>
<keyword evidence="1" id="KW-0472">Membrane</keyword>
<evidence type="ECO:0000313" key="4">
    <source>
        <dbReference type="Proteomes" id="UP000077628"/>
    </source>
</evidence>
<proteinExistence type="predicted"/>
<keyword evidence="1" id="KW-1133">Transmembrane helix</keyword>
<name>A0A177N9V9_9GAMM</name>
<reference evidence="4" key="1">
    <citation type="submission" date="2016-03" db="EMBL/GenBank/DDBJ databases">
        <authorList>
            <person name="Heylen K."/>
            <person name="De Vos P."/>
            <person name="Vekeman B."/>
        </authorList>
    </citation>
    <scope>NUCLEOTIDE SEQUENCE [LARGE SCALE GENOMIC DNA]</scope>
    <source>
        <strain evidence="4">R-45383</strain>
    </source>
</reference>
<feature type="transmembrane region" description="Helical" evidence="1">
    <location>
        <begin position="25"/>
        <end position="44"/>
    </location>
</feature>
<protein>
    <recommendedName>
        <fullName evidence="2">Cupin type-2 domain-containing protein</fullName>
    </recommendedName>
</protein>
<keyword evidence="1" id="KW-0812">Transmembrane</keyword>
<sequence>MSNGYTSKAVEVMTPNIERDIKRRLLLAGMVGAVGAFTATPLFAQITSQGNTTVSSDGIVRTILQSHEDNEGNEFRLVMTTYPPGVGLPVHHHPSAGFNYILEGIAESQYVDEPILTFRAGDSYQDKANAQHLIFRNADRINPLKYLITYTTQKGQPFLMVP</sequence>